<proteinExistence type="predicted"/>
<dbReference type="PATRIC" id="fig|336831.14.peg.1457"/>
<dbReference type="Proteomes" id="UP000034228">
    <property type="component" value="Unassembled WGS sequence"/>
</dbReference>
<dbReference type="AlphaFoldDB" id="A0A0M2V2S6"/>
<dbReference type="STRING" id="336831.WG68_14155"/>
<accession>A0A0M2V2S6</accession>
<name>A0A0M2V2S6_9GAMM</name>
<organism evidence="1 2">
    <name type="scientific">Arsukibacterium ikkense</name>
    <dbReference type="NCBI Taxonomy" id="336831"/>
    <lineage>
        <taxon>Bacteria</taxon>
        <taxon>Pseudomonadati</taxon>
        <taxon>Pseudomonadota</taxon>
        <taxon>Gammaproteobacteria</taxon>
        <taxon>Chromatiales</taxon>
        <taxon>Chromatiaceae</taxon>
        <taxon>Arsukibacterium</taxon>
    </lineage>
</organism>
<dbReference type="InterPro" id="IPR038604">
    <property type="entry name" value="HopJ_sf"/>
</dbReference>
<dbReference type="RefSeq" id="WP_046558361.1">
    <property type="nucleotide sequence ID" value="NZ_LAHO01000014.1"/>
</dbReference>
<comment type="caution">
    <text evidence="1">The sequence shown here is derived from an EMBL/GenBank/DDBJ whole genome shotgun (WGS) entry which is preliminary data.</text>
</comment>
<dbReference type="OrthoDB" id="9790826at2"/>
<keyword evidence="2" id="KW-1185">Reference proteome</keyword>
<dbReference type="Pfam" id="PF08888">
    <property type="entry name" value="HopJ"/>
    <property type="match status" value="1"/>
</dbReference>
<sequence length="113" mass="12908">MLESFFIQLSTEPETISFQQSINIIDQMYHFQPCAFSNGSLHNQAGENIGSCKILAFGLLHQLSEPQTLHLFGDYYRAVLNNAKGDDHANIRNFMRSGWDGIKFSEQPLRLKE</sequence>
<evidence type="ECO:0000313" key="1">
    <source>
        <dbReference type="EMBL" id="KKO44689.1"/>
    </source>
</evidence>
<dbReference type="EMBL" id="LAHO01000014">
    <property type="protein sequence ID" value="KKO44689.1"/>
    <property type="molecule type" value="Genomic_DNA"/>
</dbReference>
<dbReference type="InterPro" id="IPR014984">
    <property type="entry name" value="HopJ"/>
</dbReference>
<protein>
    <submittedName>
        <fullName evidence="1">Type III effector</fullName>
    </submittedName>
</protein>
<evidence type="ECO:0000313" key="2">
    <source>
        <dbReference type="Proteomes" id="UP000034228"/>
    </source>
</evidence>
<reference evidence="1 2" key="1">
    <citation type="submission" date="2015-03" db="EMBL/GenBank/DDBJ databases">
        <title>Draft genome sequences of two protease-producing strains of Arsukibacterium isolated from two cold and alkaline environments.</title>
        <authorList>
            <person name="Lylloff J.E."/>
            <person name="Skov L.B."/>
            <person name="Jepsen M."/>
            <person name="Hallin P.F."/>
            <person name="Sorensen S.J."/>
            <person name="Stougaard P."/>
            <person name="Glaring M.A."/>
        </authorList>
    </citation>
    <scope>NUCLEOTIDE SEQUENCE [LARGE SCALE GENOMIC DNA]</scope>
    <source>
        <strain evidence="1 2">GCM72</strain>
    </source>
</reference>
<dbReference type="Gene3D" id="3.20.160.10">
    <property type="entry name" value="vpa0580 domain like"/>
    <property type="match status" value="1"/>
</dbReference>
<gene>
    <name evidence="1" type="ORF">WG68_14155</name>
</gene>